<evidence type="ECO:0000256" key="11">
    <source>
        <dbReference type="ARBA" id="ARBA00023098"/>
    </source>
</evidence>
<dbReference type="PANTHER" id="PTHR12863">
    <property type="entry name" value="FATTY ACID HYDROXYLASE"/>
    <property type="match status" value="1"/>
</dbReference>
<keyword evidence="13" id="KW-0275">Fatty acid biosynthesis</keyword>
<keyword evidence="10" id="KW-0560">Oxidoreductase</keyword>
<comment type="subcellular location">
    <subcellularLocation>
        <location evidence="2">Endoplasmic reticulum membrane</location>
        <topology evidence="2">Multi-pass membrane protein</topology>
    </subcellularLocation>
</comment>
<evidence type="ECO:0000256" key="4">
    <source>
        <dbReference type="ARBA" id="ARBA00022692"/>
    </source>
</evidence>
<feature type="transmembrane region" description="Helical" evidence="14">
    <location>
        <begin position="113"/>
        <end position="131"/>
    </location>
</feature>
<evidence type="ECO:0000256" key="3">
    <source>
        <dbReference type="ARBA" id="ARBA00022516"/>
    </source>
</evidence>
<gene>
    <name evidence="16" type="ORF">QWZ03_01745</name>
</gene>
<sequence length="193" mass="21729">MALFSLEHSKLAYRADFALYGMAVLALAGYLLLASPLAEHWTMLIYALVGLASWSAMEYGLHRFVLHGLQPFRRWHAAHHQRPAALICIPTVISALLIGGVVFLPALVLIGHWHASALTLGILAGYQGYAITHHAIHHWHTDSAWLKRRKRWHALHHYAAKPACYGVTSNAWDCLLGTRQQVQRQRLNDDPPR</sequence>
<keyword evidence="3" id="KW-0444">Lipid biosynthesis</keyword>
<evidence type="ECO:0000256" key="14">
    <source>
        <dbReference type="SAM" id="Phobius"/>
    </source>
</evidence>
<evidence type="ECO:0000256" key="12">
    <source>
        <dbReference type="ARBA" id="ARBA00023136"/>
    </source>
</evidence>
<keyword evidence="17" id="KW-1185">Reference proteome</keyword>
<evidence type="ECO:0000256" key="9">
    <source>
        <dbReference type="ARBA" id="ARBA00022989"/>
    </source>
</evidence>
<evidence type="ECO:0000256" key="7">
    <source>
        <dbReference type="ARBA" id="ARBA00022832"/>
    </source>
</evidence>
<evidence type="ECO:0000259" key="15">
    <source>
        <dbReference type="Pfam" id="PF04116"/>
    </source>
</evidence>
<dbReference type="EMBL" id="JAUFPU010000002">
    <property type="protein sequence ID" value="MDN3575493.1"/>
    <property type="molecule type" value="Genomic_DNA"/>
</dbReference>
<feature type="transmembrane region" description="Helical" evidence="14">
    <location>
        <begin position="43"/>
        <end position="62"/>
    </location>
</feature>
<proteinExistence type="predicted"/>
<reference evidence="16" key="2">
    <citation type="submission" date="2023-06" db="EMBL/GenBank/DDBJ databases">
        <authorList>
            <person name="Lucena T."/>
            <person name="Sun Q."/>
        </authorList>
    </citation>
    <scope>NUCLEOTIDE SEQUENCE</scope>
    <source>
        <strain evidence="16">CECT 7703</strain>
    </source>
</reference>
<comment type="cofactor">
    <cofactor evidence="1">
        <name>Zn(2+)</name>
        <dbReference type="ChEBI" id="CHEBI:29105"/>
    </cofactor>
</comment>
<evidence type="ECO:0000256" key="2">
    <source>
        <dbReference type="ARBA" id="ARBA00004477"/>
    </source>
</evidence>
<dbReference type="Pfam" id="PF04116">
    <property type="entry name" value="FA_hydroxylase"/>
    <property type="match status" value="1"/>
</dbReference>
<evidence type="ECO:0000256" key="1">
    <source>
        <dbReference type="ARBA" id="ARBA00001947"/>
    </source>
</evidence>
<evidence type="ECO:0000313" key="16">
    <source>
        <dbReference type="EMBL" id="MDN3575493.1"/>
    </source>
</evidence>
<keyword evidence="6" id="KW-0256">Endoplasmic reticulum</keyword>
<name>A0ABT8B071_9NEIS</name>
<feature type="domain" description="Fatty acid hydroxylase" evidence="15">
    <location>
        <begin position="48"/>
        <end position="178"/>
    </location>
</feature>
<evidence type="ECO:0000256" key="10">
    <source>
        <dbReference type="ARBA" id="ARBA00023002"/>
    </source>
</evidence>
<dbReference type="InterPro" id="IPR006694">
    <property type="entry name" value="Fatty_acid_hydroxylase"/>
</dbReference>
<protein>
    <submittedName>
        <fullName evidence="16">Sterol desaturase family protein</fullName>
    </submittedName>
</protein>
<keyword evidence="9 14" id="KW-1133">Transmembrane helix</keyword>
<dbReference type="RefSeq" id="WP_290331149.1">
    <property type="nucleotide sequence ID" value="NZ_JAUFPU010000002.1"/>
</dbReference>
<evidence type="ECO:0000256" key="5">
    <source>
        <dbReference type="ARBA" id="ARBA00022723"/>
    </source>
</evidence>
<dbReference type="PANTHER" id="PTHR12863:SF1">
    <property type="entry name" value="FATTY ACID 2-HYDROXYLASE"/>
    <property type="match status" value="1"/>
</dbReference>
<feature type="transmembrane region" description="Helical" evidence="14">
    <location>
        <begin position="83"/>
        <end position="107"/>
    </location>
</feature>
<feature type="transmembrane region" description="Helical" evidence="14">
    <location>
        <begin position="17"/>
        <end position="37"/>
    </location>
</feature>
<dbReference type="InterPro" id="IPR014430">
    <property type="entry name" value="Scs7"/>
</dbReference>
<reference evidence="16" key="1">
    <citation type="journal article" date="2014" name="Int. J. Syst. Evol. Microbiol.">
        <title>Complete genome of a new Firmicutes species belonging to the dominant human colonic microbiota ('Ruminococcus bicirculans') reveals two chromosomes and a selective capacity to utilize plant glucans.</title>
        <authorList>
            <consortium name="NISC Comparative Sequencing Program"/>
            <person name="Wegmann U."/>
            <person name="Louis P."/>
            <person name="Goesmann A."/>
            <person name="Henrissat B."/>
            <person name="Duncan S.H."/>
            <person name="Flint H.J."/>
        </authorList>
    </citation>
    <scope>NUCLEOTIDE SEQUENCE</scope>
    <source>
        <strain evidence="16">CECT 7703</strain>
    </source>
</reference>
<organism evidence="16 17">
    <name type="scientific">Chitinimonas viridis</name>
    <dbReference type="NCBI Taxonomy" id="664880"/>
    <lineage>
        <taxon>Bacteria</taxon>
        <taxon>Pseudomonadati</taxon>
        <taxon>Pseudomonadota</taxon>
        <taxon>Betaproteobacteria</taxon>
        <taxon>Neisseriales</taxon>
        <taxon>Chitinibacteraceae</taxon>
        <taxon>Chitinimonas</taxon>
    </lineage>
</organism>
<keyword evidence="7" id="KW-0276">Fatty acid metabolism</keyword>
<evidence type="ECO:0000256" key="6">
    <source>
        <dbReference type="ARBA" id="ARBA00022824"/>
    </source>
</evidence>
<keyword evidence="12 14" id="KW-0472">Membrane</keyword>
<comment type="caution">
    <text evidence="16">The sequence shown here is derived from an EMBL/GenBank/DDBJ whole genome shotgun (WGS) entry which is preliminary data.</text>
</comment>
<keyword evidence="8" id="KW-0862">Zinc</keyword>
<keyword evidence="11" id="KW-0443">Lipid metabolism</keyword>
<keyword evidence="4 14" id="KW-0812">Transmembrane</keyword>
<accession>A0ABT8B071</accession>
<dbReference type="Proteomes" id="UP001180081">
    <property type="component" value="Unassembled WGS sequence"/>
</dbReference>
<keyword evidence="5" id="KW-0479">Metal-binding</keyword>
<evidence type="ECO:0000313" key="17">
    <source>
        <dbReference type="Proteomes" id="UP001180081"/>
    </source>
</evidence>
<evidence type="ECO:0000256" key="8">
    <source>
        <dbReference type="ARBA" id="ARBA00022833"/>
    </source>
</evidence>
<evidence type="ECO:0000256" key="13">
    <source>
        <dbReference type="ARBA" id="ARBA00023160"/>
    </source>
</evidence>